<accession>A0ABT0DF99</accession>
<proteinExistence type="predicted"/>
<evidence type="ECO:0000259" key="1">
    <source>
        <dbReference type="Pfam" id="PF07969"/>
    </source>
</evidence>
<dbReference type="InterPro" id="IPR033932">
    <property type="entry name" value="YtcJ-like"/>
</dbReference>
<sequence length="555" mass="58739">MPSADFLVENARVLTMDSAQPRAAAIAVGGGRVLAVGAREDLAGLAGSGTRRIDAAGATVLPGFVESHIHLFTGAAQLSSLSLAGLEGFEPIASAIRARAVREPGTRMLIVEQAGYGMFGGEPITRQLLDRILPDRPLALFASDHHTMWGNTAALEMAGLIDGLAVSPGNEVVLGPDGRAAGELREFEAFAPIIALTPTGGREALGLLGREPAAGLTAAERATDRAIIERGLAYCASLGITAFHNMDGNVYQLELLGEIDRAGGLIARGRVPFRFLPGMALSELDRAVEMRARWQGGRLSSDFVKIFMDGVVESYTAHMFEDYSNAPGLRGSSYFEAAEFDAIATAIDALGFQITVHAIGDAAVSRTLDGYAAARRANGARDSRHRIEHIEVLAPADLPRFAELGVIASMQPTHAPGGAYPMEPIRTMLGRERMALCYAWQSIRASGARLAFSSDWPIAPMDPLYGIRTAMTCPAAFPGLPDQRQTLTDAIAGFTRDGAYAAFREDEQGVLKAGALADLVILDGDIEAMAAEAVDTLKVAATMCDGRITYERGVG</sequence>
<dbReference type="CDD" id="cd01300">
    <property type="entry name" value="YtcJ_like"/>
    <property type="match status" value="1"/>
</dbReference>
<dbReference type="SUPFAM" id="SSF51556">
    <property type="entry name" value="Metallo-dependent hydrolases"/>
    <property type="match status" value="1"/>
</dbReference>
<gene>
    <name evidence="2" type="ORF">MWN34_17120</name>
</gene>
<dbReference type="EMBL" id="JALKCH010000013">
    <property type="protein sequence ID" value="MCK0198622.1"/>
    <property type="molecule type" value="Genomic_DNA"/>
</dbReference>
<dbReference type="PANTHER" id="PTHR22642">
    <property type="entry name" value="IMIDAZOLONEPROPIONASE"/>
    <property type="match status" value="1"/>
</dbReference>
<dbReference type="InterPro" id="IPR011059">
    <property type="entry name" value="Metal-dep_hydrolase_composite"/>
</dbReference>
<feature type="domain" description="Amidohydrolase 3" evidence="1">
    <location>
        <begin position="53"/>
        <end position="550"/>
    </location>
</feature>
<dbReference type="Gene3D" id="3.20.20.140">
    <property type="entry name" value="Metal-dependent hydrolases"/>
    <property type="match status" value="1"/>
</dbReference>
<dbReference type="Pfam" id="PF07969">
    <property type="entry name" value="Amidohydro_3"/>
    <property type="match status" value="1"/>
</dbReference>
<organism evidence="2 3">
    <name type="scientific">Ancylobacter crimeensis</name>
    <dbReference type="NCBI Taxonomy" id="2579147"/>
    <lineage>
        <taxon>Bacteria</taxon>
        <taxon>Pseudomonadati</taxon>
        <taxon>Pseudomonadota</taxon>
        <taxon>Alphaproteobacteria</taxon>
        <taxon>Hyphomicrobiales</taxon>
        <taxon>Xanthobacteraceae</taxon>
        <taxon>Ancylobacter</taxon>
    </lineage>
</organism>
<dbReference type="InterPro" id="IPR013108">
    <property type="entry name" value="Amidohydro_3"/>
</dbReference>
<protein>
    <submittedName>
        <fullName evidence="2">Amidohydrolase</fullName>
    </submittedName>
</protein>
<dbReference type="Gene3D" id="3.10.310.70">
    <property type="match status" value="1"/>
</dbReference>
<name>A0ABT0DF99_9HYPH</name>
<comment type="caution">
    <text evidence="2">The sequence shown here is derived from an EMBL/GenBank/DDBJ whole genome shotgun (WGS) entry which is preliminary data.</text>
</comment>
<dbReference type="Gene3D" id="2.30.40.10">
    <property type="entry name" value="Urease, subunit C, domain 1"/>
    <property type="match status" value="1"/>
</dbReference>
<dbReference type="PANTHER" id="PTHR22642:SF2">
    <property type="entry name" value="PROTEIN LONG AFTER FAR-RED 3"/>
    <property type="match status" value="1"/>
</dbReference>
<dbReference type="InterPro" id="IPR032466">
    <property type="entry name" value="Metal_Hydrolase"/>
</dbReference>
<reference evidence="2 3" key="1">
    <citation type="submission" date="2022-04" db="EMBL/GenBank/DDBJ databases">
        <authorList>
            <person name="Grouzdev D.S."/>
            <person name="Pantiukh K.S."/>
            <person name="Krutkina M.S."/>
        </authorList>
    </citation>
    <scope>NUCLEOTIDE SEQUENCE [LARGE SCALE GENOMIC DNA]</scope>
    <source>
        <strain evidence="2 3">6x-1</strain>
    </source>
</reference>
<evidence type="ECO:0000313" key="3">
    <source>
        <dbReference type="Proteomes" id="UP001203284"/>
    </source>
</evidence>
<keyword evidence="3" id="KW-1185">Reference proteome</keyword>
<dbReference type="SUPFAM" id="SSF51338">
    <property type="entry name" value="Composite domain of metallo-dependent hydrolases"/>
    <property type="match status" value="1"/>
</dbReference>
<evidence type="ECO:0000313" key="2">
    <source>
        <dbReference type="EMBL" id="MCK0198622.1"/>
    </source>
</evidence>
<dbReference type="Proteomes" id="UP001203284">
    <property type="component" value="Unassembled WGS sequence"/>
</dbReference>